<name>A0A7W7Y9P0_9BACT</name>
<keyword evidence="1" id="KW-0472">Membrane</keyword>
<keyword evidence="3" id="KW-1185">Reference proteome</keyword>
<comment type="caution">
    <text evidence="2">The sequence shown here is derived from an EMBL/GenBank/DDBJ whole genome shotgun (WGS) entry which is preliminary data.</text>
</comment>
<dbReference type="AlphaFoldDB" id="A0A7W7Y9P0"/>
<evidence type="ECO:0000313" key="2">
    <source>
        <dbReference type="EMBL" id="MBB5032080.1"/>
    </source>
</evidence>
<evidence type="ECO:0000256" key="1">
    <source>
        <dbReference type="SAM" id="Phobius"/>
    </source>
</evidence>
<evidence type="ECO:0000313" key="3">
    <source>
        <dbReference type="Proteomes" id="UP000590740"/>
    </source>
</evidence>
<reference evidence="2 3" key="1">
    <citation type="submission" date="2020-08" db="EMBL/GenBank/DDBJ databases">
        <title>Genomic Encyclopedia of Type Strains, Phase IV (KMG-IV): sequencing the most valuable type-strain genomes for metagenomic binning, comparative biology and taxonomic classification.</title>
        <authorList>
            <person name="Goeker M."/>
        </authorList>
    </citation>
    <scope>NUCLEOTIDE SEQUENCE [LARGE SCALE GENOMIC DNA]</scope>
    <source>
        <strain evidence="2 3">DSM 12252</strain>
    </source>
</reference>
<protein>
    <submittedName>
        <fullName evidence="2">Uncharacterized protein</fullName>
    </submittedName>
</protein>
<organism evidence="2 3">
    <name type="scientific">Prosthecobacter vanneervenii</name>
    <dbReference type="NCBI Taxonomy" id="48466"/>
    <lineage>
        <taxon>Bacteria</taxon>
        <taxon>Pseudomonadati</taxon>
        <taxon>Verrucomicrobiota</taxon>
        <taxon>Verrucomicrobiia</taxon>
        <taxon>Verrucomicrobiales</taxon>
        <taxon>Verrucomicrobiaceae</taxon>
        <taxon>Prosthecobacter</taxon>
    </lineage>
</organism>
<accession>A0A7W7Y9P0</accession>
<dbReference type="Proteomes" id="UP000590740">
    <property type="component" value="Unassembled WGS sequence"/>
</dbReference>
<dbReference type="EMBL" id="JACHIG010000003">
    <property type="protein sequence ID" value="MBB5032080.1"/>
    <property type="molecule type" value="Genomic_DNA"/>
</dbReference>
<feature type="transmembrane region" description="Helical" evidence="1">
    <location>
        <begin position="26"/>
        <end position="48"/>
    </location>
</feature>
<gene>
    <name evidence="2" type="ORF">HNQ65_001657</name>
</gene>
<keyword evidence="1" id="KW-1133">Transmembrane helix</keyword>
<proteinExistence type="predicted"/>
<keyword evidence="1" id="KW-0812">Transmembrane</keyword>
<sequence length="49" mass="5458">MHAMPAATELQTRFQGLVVLHPQHSLIAPMTARALNNGLMCVLLMLLFR</sequence>